<sequence>MQHADEKNPRPGLGTLAIHAGQAPDPSTGAVMPPIYATSTYAQSSPGEHQGFEYSRTHNPTRFAYERCVAGLEGGTRGFAFASGMAATSALLELLDAGSHVIAMDDVYGGTYRLFERVRRRTANLDFSWVDLNDLSAFEAAIRPETKLVWIETPTNPMLKLVDIAKVSRISHRHGLIVVTDNTFCSPILQRPLEHGADIVMHSATKYLNGHSDMVGGMVVIGENEELADQLAFLQNSTGAVQGPFDSFLALRGLKTLHLRMRAHCENAHALAEWLQRHPAIEKVIYPGLESHPQHELAKRQMGGFGGMVSIVLKGGLEAATRFCERTRLFTLAESLGGVESLVNHPTIMTHASVPVERREKLGLSDALVRLSVGVENVEDLRLDLSQALSGLDAR</sequence>
<dbReference type="Gene3D" id="3.90.1150.10">
    <property type="entry name" value="Aspartate Aminotransferase, domain 1"/>
    <property type="match status" value="1"/>
</dbReference>
<reference evidence="6 7" key="1">
    <citation type="journal article" date="2017" name="Curr. Microbiol.">
        <title>Lysobacter zhanggongensis sp. nov. Isolated from a Pit Mud.</title>
        <authorList>
            <person name="Zhang X.F."/>
            <person name="Wang H.H."/>
            <person name="Sun X.Y."/>
            <person name="Pan C.M."/>
        </authorList>
    </citation>
    <scope>NUCLEOTIDE SEQUENCE [LARGE SCALE GENOMIC DNA]</scope>
    <source>
        <strain evidence="6 7">ZGLJ7-1</strain>
    </source>
</reference>
<proteinExistence type="inferred from homology"/>
<evidence type="ECO:0000256" key="3">
    <source>
        <dbReference type="ARBA" id="ARBA00022898"/>
    </source>
</evidence>
<dbReference type="NCBIfam" id="NF005871">
    <property type="entry name" value="PRK07811.1"/>
    <property type="match status" value="1"/>
</dbReference>
<gene>
    <name evidence="6" type="ORF">SNE33_03635</name>
</gene>
<dbReference type="Pfam" id="PF01053">
    <property type="entry name" value="Cys_Met_Meta_PP"/>
    <property type="match status" value="1"/>
</dbReference>
<evidence type="ECO:0000256" key="5">
    <source>
        <dbReference type="SAM" id="MobiDB-lite"/>
    </source>
</evidence>
<organism evidence="6 7">
    <name type="scientific">Lysobacter zhanggongensis</name>
    <dbReference type="NCBI Taxonomy" id="1774951"/>
    <lineage>
        <taxon>Bacteria</taxon>
        <taxon>Pseudomonadati</taxon>
        <taxon>Pseudomonadota</taxon>
        <taxon>Gammaproteobacteria</taxon>
        <taxon>Lysobacterales</taxon>
        <taxon>Lysobacteraceae</taxon>
        <taxon>Lysobacter</taxon>
    </lineage>
</organism>
<evidence type="ECO:0000313" key="7">
    <source>
        <dbReference type="Proteomes" id="UP001334501"/>
    </source>
</evidence>
<name>A0ABU7YN96_9GAMM</name>
<dbReference type="Gene3D" id="3.40.640.10">
    <property type="entry name" value="Type I PLP-dependent aspartate aminotransferase-like (Major domain)"/>
    <property type="match status" value="1"/>
</dbReference>
<dbReference type="PANTHER" id="PTHR11808">
    <property type="entry name" value="TRANS-SULFURATION ENZYME FAMILY MEMBER"/>
    <property type="match status" value="1"/>
</dbReference>
<evidence type="ECO:0000256" key="2">
    <source>
        <dbReference type="ARBA" id="ARBA00009077"/>
    </source>
</evidence>
<dbReference type="GO" id="GO:0003962">
    <property type="term" value="F:cystathionine gamma-synthase activity"/>
    <property type="evidence" value="ECO:0007669"/>
    <property type="project" value="UniProtKB-EC"/>
</dbReference>
<dbReference type="Proteomes" id="UP001334501">
    <property type="component" value="Unassembled WGS sequence"/>
</dbReference>
<dbReference type="EMBL" id="JAXGFO010000012">
    <property type="protein sequence ID" value="MEG3156989.1"/>
    <property type="molecule type" value="Genomic_DNA"/>
</dbReference>
<dbReference type="InterPro" id="IPR054542">
    <property type="entry name" value="Cys_met_metab_PP"/>
</dbReference>
<evidence type="ECO:0000256" key="1">
    <source>
        <dbReference type="ARBA" id="ARBA00001933"/>
    </source>
</evidence>
<dbReference type="RefSeq" id="WP_412699258.1">
    <property type="nucleotide sequence ID" value="NZ_JAXGFO010000012.1"/>
</dbReference>
<keyword evidence="7" id="KW-1185">Reference proteome</keyword>
<evidence type="ECO:0000313" key="6">
    <source>
        <dbReference type="EMBL" id="MEG3156989.1"/>
    </source>
</evidence>
<dbReference type="InterPro" id="IPR015424">
    <property type="entry name" value="PyrdxlP-dep_Trfase"/>
</dbReference>
<dbReference type="InterPro" id="IPR000277">
    <property type="entry name" value="Cys/Met-Metab_PyrdxlP-dep_enz"/>
</dbReference>
<protein>
    <submittedName>
        <fullName evidence="6">Cystathionine gamma-synthase</fullName>
        <ecNumber evidence="6">2.5.1.48</ecNumber>
    </submittedName>
</protein>
<dbReference type="PROSITE" id="PS00868">
    <property type="entry name" value="CYS_MET_METAB_PP"/>
    <property type="match status" value="1"/>
</dbReference>
<dbReference type="EC" id="2.5.1.48" evidence="6"/>
<dbReference type="InterPro" id="IPR015421">
    <property type="entry name" value="PyrdxlP-dep_Trfase_major"/>
</dbReference>
<keyword evidence="6" id="KW-0808">Transferase</keyword>
<accession>A0ABU7YN96</accession>
<dbReference type="PIRSF" id="PIRSF001434">
    <property type="entry name" value="CGS"/>
    <property type="match status" value="1"/>
</dbReference>
<keyword evidence="3 4" id="KW-0663">Pyridoxal phosphate</keyword>
<dbReference type="SUPFAM" id="SSF53383">
    <property type="entry name" value="PLP-dependent transferases"/>
    <property type="match status" value="1"/>
</dbReference>
<comment type="similarity">
    <text evidence="2 4">Belongs to the trans-sulfuration enzymes family.</text>
</comment>
<comment type="caution">
    <text evidence="6">The sequence shown here is derived from an EMBL/GenBank/DDBJ whole genome shotgun (WGS) entry which is preliminary data.</text>
</comment>
<evidence type="ECO:0000256" key="4">
    <source>
        <dbReference type="RuleBase" id="RU362118"/>
    </source>
</evidence>
<dbReference type="PANTHER" id="PTHR11808:SF15">
    <property type="entry name" value="CYSTATHIONINE GAMMA-LYASE"/>
    <property type="match status" value="1"/>
</dbReference>
<feature type="region of interest" description="Disordered" evidence="5">
    <location>
        <begin position="1"/>
        <end position="24"/>
    </location>
</feature>
<dbReference type="InterPro" id="IPR015422">
    <property type="entry name" value="PyrdxlP-dep_Trfase_small"/>
</dbReference>
<dbReference type="CDD" id="cd00614">
    <property type="entry name" value="CGS_like"/>
    <property type="match status" value="1"/>
</dbReference>
<comment type="cofactor">
    <cofactor evidence="1 4">
        <name>pyridoxal 5'-phosphate</name>
        <dbReference type="ChEBI" id="CHEBI:597326"/>
    </cofactor>
</comment>